<dbReference type="Pfam" id="PF12728">
    <property type="entry name" value="HTH_17"/>
    <property type="match status" value="1"/>
</dbReference>
<evidence type="ECO:0000313" key="3">
    <source>
        <dbReference type="Proteomes" id="UP001058120"/>
    </source>
</evidence>
<protein>
    <submittedName>
        <fullName evidence="2">Helix-turn-helix domain-containing protein</fullName>
    </submittedName>
</protein>
<proteinExistence type="predicted"/>
<reference evidence="2" key="1">
    <citation type="submission" date="2020-12" db="EMBL/GenBank/DDBJ databases">
        <title>Taurinivorans muris gen. nov., sp. nov., fundamental and realized metabolic niche of a ubiquitous sulfidogenic bacterium in the murine intestine.</title>
        <authorList>
            <person name="Ye H."/>
            <person name="Hanson B.T."/>
            <person name="Loy A."/>
        </authorList>
    </citation>
    <scope>NUCLEOTIDE SEQUENCE</scope>
    <source>
        <strain evidence="2">LT0009</strain>
    </source>
</reference>
<evidence type="ECO:0000313" key="2">
    <source>
        <dbReference type="EMBL" id="UWX06430.1"/>
    </source>
</evidence>
<accession>A0ABY5Y2Y6</accession>
<dbReference type="EMBL" id="CP065938">
    <property type="protein sequence ID" value="UWX06430.1"/>
    <property type="molecule type" value="Genomic_DNA"/>
</dbReference>
<evidence type="ECO:0000259" key="1">
    <source>
        <dbReference type="Pfam" id="PF12728"/>
    </source>
</evidence>
<dbReference type="Proteomes" id="UP001058120">
    <property type="component" value="Chromosome"/>
</dbReference>
<sequence>MRKREQDKFFNWQQACEFLNCSKSYFYHLVTTGKLKAFCLGKRKGIRVYKSSCIEFLKIKKL</sequence>
<organism evidence="2 3">
    <name type="scientific">Taurinivorans muris</name>
    <dbReference type="NCBI Taxonomy" id="2787751"/>
    <lineage>
        <taxon>Bacteria</taxon>
        <taxon>Pseudomonadati</taxon>
        <taxon>Thermodesulfobacteriota</taxon>
        <taxon>Desulfovibrionia</taxon>
        <taxon>Desulfovibrionales</taxon>
        <taxon>Desulfovibrionaceae</taxon>
        <taxon>Taurinivorans</taxon>
    </lineage>
</organism>
<feature type="domain" description="Helix-turn-helix" evidence="1">
    <location>
        <begin position="13"/>
        <end position="54"/>
    </location>
</feature>
<name>A0ABY5Y2Y6_9BACT</name>
<keyword evidence="3" id="KW-1185">Reference proteome</keyword>
<gene>
    <name evidence="2" type="ORF">JBF11_03710</name>
</gene>
<dbReference type="RefSeq" id="WP_334316038.1">
    <property type="nucleotide sequence ID" value="NZ_CP065938.1"/>
</dbReference>
<dbReference type="InterPro" id="IPR041657">
    <property type="entry name" value="HTH_17"/>
</dbReference>